<dbReference type="Pfam" id="PF04984">
    <property type="entry name" value="Phage_sheath_1"/>
    <property type="match status" value="1"/>
</dbReference>
<dbReference type="RefSeq" id="WP_011735716.1">
    <property type="nucleotide sequence ID" value="NC_008609.1"/>
</dbReference>
<evidence type="ECO:0000256" key="1">
    <source>
        <dbReference type="ARBA" id="ARBA00008005"/>
    </source>
</evidence>
<dbReference type="Gene3D" id="3.40.50.11780">
    <property type="match status" value="2"/>
</dbReference>
<dbReference type="Pfam" id="PF17482">
    <property type="entry name" value="Phage_sheath_1C"/>
    <property type="match status" value="1"/>
</dbReference>
<dbReference type="EMBL" id="CP000482">
    <property type="protein sequence ID" value="ABK99439.1"/>
    <property type="molecule type" value="Genomic_DNA"/>
</dbReference>
<evidence type="ECO:0000313" key="4">
    <source>
        <dbReference type="EMBL" id="ABK99439.1"/>
    </source>
</evidence>
<dbReference type="InterPro" id="IPR035089">
    <property type="entry name" value="Phage_sheath_subtilisin"/>
</dbReference>
<dbReference type="AlphaFoldDB" id="A1AQ19"/>
<dbReference type="OrthoDB" id="9767864at2"/>
<dbReference type="PANTHER" id="PTHR35861:SF1">
    <property type="entry name" value="PHAGE TAIL SHEATH PROTEIN"/>
    <property type="match status" value="1"/>
</dbReference>
<dbReference type="PANTHER" id="PTHR35861">
    <property type="match status" value="1"/>
</dbReference>
<comment type="similarity">
    <text evidence="1">Belongs to the myoviridae tail sheath protein family.</text>
</comment>
<protein>
    <submittedName>
        <fullName evidence="4">Phage tail sheath protein</fullName>
    </submittedName>
</protein>
<dbReference type="Proteomes" id="UP000006732">
    <property type="component" value="Chromosome"/>
</dbReference>
<organism evidence="4 5">
    <name type="scientific">Pelobacter propionicus (strain DSM 2379 / NBRC 103807 / OttBd1)</name>
    <dbReference type="NCBI Taxonomy" id="338966"/>
    <lineage>
        <taxon>Bacteria</taxon>
        <taxon>Pseudomonadati</taxon>
        <taxon>Thermodesulfobacteriota</taxon>
        <taxon>Desulfuromonadia</taxon>
        <taxon>Desulfuromonadales</taxon>
        <taxon>Desulfuromonadaceae</taxon>
        <taxon>Pelobacter</taxon>
    </lineage>
</organism>
<proteinExistence type="inferred from homology"/>
<dbReference type="HOGENOM" id="CLU_009303_1_0_7"/>
<dbReference type="InterPro" id="IPR052042">
    <property type="entry name" value="Tail_sheath_structural"/>
</dbReference>
<gene>
    <name evidence="4" type="ordered locus">Ppro_1827</name>
</gene>
<keyword evidence="5" id="KW-1185">Reference proteome</keyword>
<dbReference type="InterPro" id="IPR020287">
    <property type="entry name" value="Tail_sheath_C"/>
</dbReference>
<evidence type="ECO:0000259" key="2">
    <source>
        <dbReference type="Pfam" id="PF04984"/>
    </source>
</evidence>
<dbReference type="KEGG" id="ppd:Ppro_1827"/>
<reference evidence="4 5" key="1">
    <citation type="submission" date="2006-10" db="EMBL/GenBank/DDBJ databases">
        <title>Complete sequence of chromosome of Pelobacter propionicus DSM 2379.</title>
        <authorList>
            <consortium name="US DOE Joint Genome Institute"/>
            <person name="Copeland A."/>
            <person name="Lucas S."/>
            <person name="Lapidus A."/>
            <person name="Barry K."/>
            <person name="Detter J.C."/>
            <person name="Glavina del Rio T."/>
            <person name="Hammon N."/>
            <person name="Israni S."/>
            <person name="Dalin E."/>
            <person name="Tice H."/>
            <person name="Pitluck S."/>
            <person name="Saunders E."/>
            <person name="Brettin T."/>
            <person name="Bruce D."/>
            <person name="Han C."/>
            <person name="Tapia R."/>
            <person name="Schmutz J."/>
            <person name="Larimer F."/>
            <person name="Land M."/>
            <person name="Hauser L."/>
            <person name="Kyrpides N."/>
            <person name="Kim E."/>
            <person name="Lovley D."/>
            <person name="Richardson P."/>
        </authorList>
    </citation>
    <scope>NUCLEOTIDE SEQUENCE [LARGE SCALE GENOMIC DNA]</scope>
    <source>
        <strain evidence="5">DSM 2379 / NBRC 103807 / OttBd1</strain>
    </source>
</reference>
<feature type="domain" description="Tail sheath protein C-terminal" evidence="3">
    <location>
        <begin position="691"/>
        <end position="791"/>
    </location>
</feature>
<sequence length="802" mass="85501">MVSTSYPGVYVQEVSSGVRTIAGVGTSIALFLGRTGMGELNRLVQCLSYEDYTRAFGAEYAGSDMARAVKLFFSNGGTTCAAMRIAKGANASTLTLLNEAKGASLRVEARSAGSFGDDIRLAVSYNTLTPEATFNLELFRWQKSSSGVQQKTMAESYAGLSMDPRHPRYVVDMINQSSALIRVSSLAGTPAASGYSQSGYAVSARTDTIARIQWSSLIGKNAAVNRFRIAVDGNAPVEVDLSSIDFSVAPLDTPSGCAANLPLAIAQLINDKLPAGCSVTASMQAGPAGPTGQDNLATQYLRIASANGDVRIESSFGADLAAPLMLGTANGGLESSRYGDSRPAPTGYVMKLADVAAFAAMRQDSFNKLRVDAGFEIDLSVAPFKIATSPASITEARMYQDASASDQNDGRRGLREKLAIIAAAINAKRITDSSFCYGAELWGDRLAIIPLSGSDNLKPVVARLNGGAVVAPPLKADTSVNVRHYALGSVGASPYQAGGTAGNPGIAPQAAEYEAAYSVIDRELDLFNLLVLPQDADHSEADTRKLWGPASVFCQKRRAFLLMDPPASWTDAQKAVDTATGVNSLRIGLVKDHAAVFYPNLKMDENGREIMVGPCGAIAGVMARIDATRGVWKAPAGTEADLRGVTGVQHRFSDGENGVLNPRAINTIRVFPNGIVSWGARTMDGDDAFGSEYKYLPVRRLALFLEESLYRGLKWAVFEPNDEPLWSQIRLNVGAFMHNQFRQGAFQGATPREAYFVKCDASTTTQNDRNLGIVNIMVGFAPLKPAEFVVLYLQQMAGQIQV</sequence>
<dbReference type="eggNOG" id="COG3497">
    <property type="taxonomic scope" value="Bacteria"/>
</dbReference>
<dbReference type="STRING" id="338966.Ppro_1827"/>
<evidence type="ECO:0000259" key="3">
    <source>
        <dbReference type="Pfam" id="PF17482"/>
    </source>
</evidence>
<name>A1AQ19_PELPD</name>
<accession>A1AQ19</accession>
<evidence type="ECO:0000313" key="5">
    <source>
        <dbReference type="Proteomes" id="UP000006732"/>
    </source>
</evidence>
<feature type="domain" description="Tail sheath protein subtilisin-like" evidence="2">
    <location>
        <begin position="525"/>
        <end position="683"/>
    </location>
</feature>